<proteinExistence type="predicted"/>
<name>A0ABS5QM00_9BACT</name>
<dbReference type="EMBL" id="JAEDAM010000056">
    <property type="protein sequence ID" value="MBS8122218.1"/>
    <property type="molecule type" value="Genomic_DNA"/>
</dbReference>
<gene>
    <name evidence="2" type="ORF">VAMP_193n7</name>
</gene>
<keyword evidence="1" id="KW-1133">Transmembrane helix</keyword>
<evidence type="ECO:0000313" key="3">
    <source>
        <dbReference type="Proteomes" id="UP000680365"/>
    </source>
</evidence>
<dbReference type="Proteomes" id="UP000680365">
    <property type="component" value="Unassembled WGS sequence"/>
</dbReference>
<dbReference type="RefSeq" id="WP_213349579.1">
    <property type="nucleotide sequence ID" value="NZ_JAEDAM010000056.1"/>
</dbReference>
<accession>A0ABS5QM00</accession>
<keyword evidence="1" id="KW-0812">Transmembrane</keyword>
<feature type="transmembrane region" description="Helical" evidence="1">
    <location>
        <begin position="5"/>
        <end position="27"/>
    </location>
</feature>
<organism evidence="2 3">
    <name type="scientific">Candidatus Vampirococcus lugosii</name>
    <dbReference type="NCBI Taxonomy" id="2789015"/>
    <lineage>
        <taxon>Bacteria</taxon>
        <taxon>Candidatus Absconditibacteriota</taxon>
        <taxon>Vampirococcus</taxon>
    </lineage>
</organism>
<keyword evidence="3" id="KW-1185">Reference proteome</keyword>
<sequence length="809" mass="95864">MNYKILYISTGIILLLTLVVFSFIYFFQDNQKEQILTDVNIQKDIDLNLDLPFLNSNYEFSIKNLGIYSESNSEKQRIKLDNFYYKINNFGDKYENDLISDVDIINNEKNMFLKIGKNGFNKDFLNFLNFFNLDILENIDNNSYLLIQEINNMDFQYFEIDDNKNKYSYNIDGLFDFEIYFDNGKIKEFNFDIPIIKSFFKENKIYFEGEFDKKGFFKKIDSKLHFNEDLMIDMKFENNKLNAILNIDLAEINFDLDFINGKINGTGNIIQNDEEVGKVELKGEYEGLDYFNILGDLISYDDTDEQINIKINYENNFLDIEAISDRDILNLKGDLNIGNNFNIDISSKLFRNNELLEEYFKFKAKKENSNFLSNFYIKEEKIYDLSLDIKDKGDGNVEFKVPDEYIESDEIKLPKIKISGNSKLKLFFNLLLLNFEFLTKIYNRDYYIPDYDKSNLELVDYIEDLPKEENAIYELVEFGNYIEENSKSYSDIQDMFDYEKGVVPGDLFRSRSDFYGDYDFDIDYENGDKLYFDENIGELLLNGLEKYNEVFEYYYNNEEFKQNIIKLNNIINKYEYFQLDKSYTYDDYNDLMPILSSRSFTRNILGVAIYACSIGDYGTCLRYIDLNQNIGNFLYNGHSPSPVILTGSTISEDTIRGMYLIVKSFELPDSVLNNFKKIIKKYYTKNNISLKNFIRYKFILFKNSLDKIYDDISLSSEEEKFLLSKDFNEEETLSVYGYYLSKHIDGYHDEAVAFLEEYKKDKFRKNYIGRYMIDNFSTTLILPNYPTIDEELKDFKNKLIGIIDNKLKK</sequence>
<evidence type="ECO:0000313" key="2">
    <source>
        <dbReference type="EMBL" id="MBS8122218.1"/>
    </source>
</evidence>
<comment type="caution">
    <text evidence="2">The sequence shown here is derived from an EMBL/GenBank/DDBJ whole genome shotgun (WGS) entry which is preliminary data.</text>
</comment>
<reference evidence="2 3" key="1">
    <citation type="journal article" date="2021" name="Nat. Commun.">
        <title>Reductive evolution and unique predatory mode in the CPR bacterium Vampirococcus lugosii.</title>
        <authorList>
            <person name="Moreira D."/>
            <person name="Zivanovic Y."/>
            <person name="Lopez-Archilla A.I."/>
            <person name="Iniesto M."/>
            <person name="Lopez-Garcia P."/>
        </authorList>
    </citation>
    <scope>NUCLEOTIDE SEQUENCE [LARGE SCALE GENOMIC DNA]</scope>
    <source>
        <strain evidence="2">Chiprana</strain>
    </source>
</reference>
<keyword evidence="1" id="KW-0472">Membrane</keyword>
<protein>
    <submittedName>
        <fullName evidence="2">Uncharacterized protein</fullName>
    </submittedName>
</protein>
<evidence type="ECO:0000256" key="1">
    <source>
        <dbReference type="SAM" id="Phobius"/>
    </source>
</evidence>